<feature type="transmembrane region" description="Helical" evidence="1">
    <location>
        <begin position="25"/>
        <end position="42"/>
    </location>
</feature>
<keyword evidence="1" id="KW-0472">Membrane</keyword>
<accession>A0A6M3XU65</accession>
<protein>
    <submittedName>
        <fullName evidence="2">Uncharacterized protein</fullName>
    </submittedName>
</protein>
<keyword evidence="1" id="KW-1133">Transmembrane helix</keyword>
<dbReference type="AlphaFoldDB" id="A0A6M3XU65"/>
<dbReference type="EMBL" id="MT144914">
    <property type="protein sequence ID" value="QJI01303.1"/>
    <property type="molecule type" value="Genomic_DNA"/>
</dbReference>
<evidence type="ECO:0000313" key="2">
    <source>
        <dbReference type="EMBL" id="QJI01303.1"/>
    </source>
</evidence>
<sequence length="51" mass="5669">MMGLLIILIVVDCVAAVSLFALHNIEGGVGWAFVAVWTYLYLQKEMAERRG</sequence>
<reference evidence="2" key="1">
    <citation type="submission" date="2020-03" db="EMBL/GenBank/DDBJ databases">
        <title>The deep terrestrial virosphere.</title>
        <authorList>
            <person name="Holmfeldt K."/>
            <person name="Nilsson E."/>
            <person name="Simone D."/>
            <person name="Lopez-Fernandez M."/>
            <person name="Wu X."/>
            <person name="de Brujin I."/>
            <person name="Lundin D."/>
            <person name="Andersson A."/>
            <person name="Bertilsson S."/>
            <person name="Dopson M."/>
        </authorList>
    </citation>
    <scope>NUCLEOTIDE SEQUENCE</scope>
    <source>
        <strain evidence="2">TM448B02463</strain>
    </source>
</reference>
<organism evidence="2">
    <name type="scientific">viral metagenome</name>
    <dbReference type="NCBI Taxonomy" id="1070528"/>
    <lineage>
        <taxon>unclassified sequences</taxon>
        <taxon>metagenomes</taxon>
        <taxon>organismal metagenomes</taxon>
    </lineage>
</organism>
<gene>
    <name evidence="2" type="ORF">TM448B02463_0002</name>
</gene>
<proteinExistence type="predicted"/>
<keyword evidence="1" id="KW-0812">Transmembrane</keyword>
<name>A0A6M3XU65_9ZZZZ</name>
<evidence type="ECO:0000256" key="1">
    <source>
        <dbReference type="SAM" id="Phobius"/>
    </source>
</evidence>